<dbReference type="Proteomes" id="UP000655830">
    <property type="component" value="Unassembled WGS sequence"/>
</dbReference>
<dbReference type="Pfam" id="PF04586">
    <property type="entry name" value="Peptidase_S78"/>
    <property type="match status" value="1"/>
</dbReference>
<dbReference type="RefSeq" id="WP_249334361.1">
    <property type="nucleotide sequence ID" value="NZ_JACRSY010000051.1"/>
</dbReference>
<evidence type="ECO:0000313" key="6">
    <source>
        <dbReference type="Proteomes" id="UP000655830"/>
    </source>
</evidence>
<name>A0A926IF75_9FIRM</name>
<keyword evidence="3" id="KW-0378">Hydrolase</keyword>
<dbReference type="GO" id="GO:0006508">
    <property type="term" value="P:proteolysis"/>
    <property type="evidence" value="ECO:0007669"/>
    <property type="project" value="UniProtKB-KW"/>
</dbReference>
<comment type="caution">
    <text evidence="5">The sequence shown here is derived from an EMBL/GenBank/DDBJ whole genome shotgun (WGS) entry which is preliminary data.</text>
</comment>
<evidence type="ECO:0000256" key="3">
    <source>
        <dbReference type="ARBA" id="ARBA00022801"/>
    </source>
</evidence>
<evidence type="ECO:0000256" key="1">
    <source>
        <dbReference type="ARBA" id="ARBA00022612"/>
    </source>
</evidence>
<proteinExistence type="predicted"/>
<sequence>MQVEVRSDGKVEISGYVNAIDRYSKELYGSKGKFIEKVAPTVFQRALEKARNVDMLLNHDVRRKLASIEEGTLALKEDNIGLHAKAVISDTEVIEEARCGNLKGWSFGFRALSDSWQNDGSVVKRTLEDIDLMEVSLLTIEPAYIATSVQVRSEDVEQRCIRDKPDVKENEEEIENQRSLVATKVWLLKLKSCKNT</sequence>
<reference evidence="5" key="1">
    <citation type="submission" date="2020-08" db="EMBL/GenBank/DDBJ databases">
        <title>Genome public.</title>
        <authorList>
            <person name="Liu C."/>
            <person name="Sun Q."/>
        </authorList>
    </citation>
    <scope>NUCLEOTIDE SEQUENCE</scope>
    <source>
        <strain evidence="5">NSJ-12</strain>
    </source>
</reference>
<protein>
    <submittedName>
        <fullName evidence="5">HK97 family phage prohead protease</fullName>
    </submittedName>
</protein>
<evidence type="ECO:0000256" key="2">
    <source>
        <dbReference type="ARBA" id="ARBA00022670"/>
    </source>
</evidence>
<dbReference type="GO" id="GO:0008233">
    <property type="term" value="F:peptidase activity"/>
    <property type="evidence" value="ECO:0007669"/>
    <property type="project" value="UniProtKB-KW"/>
</dbReference>
<keyword evidence="2 5" id="KW-0645">Protease</keyword>
<evidence type="ECO:0000313" key="5">
    <source>
        <dbReference type="EMBL" id="MBC8581437.1"/>
    </source>
</evidence>
<feature type="domain" description="Prohead serine protease" evidence="4">
    <location>
        <begin position="4"/>
        <end position="158"/>
    </location>
</feature>
<organism evidence="5 6">
    <name type="scientific">Zhenhengia yiwuensis</name>
    <dbReference type="NCBI Taxonomy" id="2763666"/>
    <lineage>
        <taxon>Bacteria</taxon>
        <taxon>Bacillati</taxon>
        <taxon>Bacillota</taxon>
        <taxon>Clostridia</taxon>
        <taxon>Lachnospirales</taxon>
        <taxon>Lachnospiraceae</taxon>
        <taxon>Zhenhengia</taxon>
    </lineage>
</organism>
<gene>
    <name evidence="5" type="ORF">H8718_18260</name>
</gene>
<evidence type="ECO:0000259" key="4">
    <source>
        <dbReference type="Pfam" id="PF04586"/>
    </source>
</evidence>
<dbReference type="AlphaFoldDB" id="A0A926IF75"/>
<dbReference type="InterPro" id="IPR006433">
    <property type="entry name" value="Prohead_protease"/>
</dbReference>
<dbReference type="EMBL" id="JACRSY010000051">
    <property type="protein sequence ID" value="MBC8581437.1"/>
    <property type="molecule type" value="Genomic_DNA"/>
</dbReference>
<accession>A0A926IF75</accession>
<dbReference type="NCBIfam" id="TIGR01543">
    <property type="entry name" value="proheadase_HK97"/>
    <property type="match status" value="1"/>
</dbReference>
<keyword evidence="1" id="KW-1188">Viral release from host cell</keyword>
<keyword evidence="6" id="KW-1185">Reference proteome</keyword>
<dbReference type="InterPro" id="IPR054613">
    <property type="entry name" value="Peptidase_S78_dom"/>
</dbReference>